<feature type="compositionally biased region" description="Polar residues" evidence="1">
    <location>
        <begin position="78"/>
        <end position="105"/>
    </location>
</feature>
<dbReference type="AlphaFoldDB" id="A0A086SVE1"/>
<gene>
    <name evidence="2" type="ORF">ACRE_082220</name>
</gene>
<dbReference type="Proteomes" id="UP000029964">
    <property type="component" value="Unassembled WGS sequence"/>
</dbReference>
<dbReference type="EMBL" id="JPKY01000148">
    <property type="protein sequence ID" value="KFH41073.1"/>
    <property type="molecule type" value="Genomic_DNA"/>
</dbReference>
<name>A0A086SVE1_HAPC1</name>
<feature type="region of interest" description="Disordered" evidence="1">
    <location>
        <begin position="65"/>
        <end position="105"/>
    </location>
</feature>
<accession>A0A086SVE1</accession>
<keyword evidence="3" id="KW-1185">Reference proteome</keyword>
<sequence>MQQQQQQQQQQQGCNRGFWCSLALADRIKPTPPPPPQPPLAEVNLQRRRSCSHPATARVQLQRAAGGLRPRIRGRPAPSTTAIGTSNMTQSSQETFRQAQAAQQT</sequence>
<organism evidence="2 3">
    <name type="scientific">Hapsidospora chrysogenum (strain ATCC 11550 / CBS 779.69 / DSM 880 / IAM 14645 / JCM 23072 / IMI 49137)</name>
    <name type="common">Acremonium chrysogenum</name>
    <dbReference type="NCBI Taxonomy" id="857340"/>
    <lineage>
        <taxon>Eukaryota</taxon>
        <taxon>Fungi</taxon>
        <taxon>Dikarya</taxon>
        <taxon>Ascomycota</taxon>
        <taxon>Pezizomycotina</taxon>
        <taxon>Sordariomycetes</taxon>
        <taxon>Hypocreomycetidae</taxon>
        <taxon>Hypocreales</taxon>
        <taxon>Bionectriaceae</taxon>
        <taxon>Hapsidospora</taxon>
    </lineage>
</organism>
<proteinExistence type="predicted"/>
<comment type="caution">
    <text evidence="2">The sequence shown here is derived from an EMBL/GenBank/DDBJ whole genome shotgun (WGS) entry which is preliminary data.</text>
</comment>
<reference evidence="3" key="1">
    <citation type="journal article" date="2014" name="Genome Announc.">
        <title>Genome sequence and annotation of Acremonium chrysogenum, producer of the beta-lactam antibiotic cephalosporin C.</title>
        <authorList>
            <person name="Terfehr D."/>
            <person name="Dahlmann T.A."/>
            <person name="Specht T."/>
            <person name="Zadra I."/>
            <person name="Kuernsteiner H."/>
            <person name="Kueck U."/>
        </authorList>
    </citation>
    <scope>NUCLEOTIDE SEQUENCE [LARGE SCALE GENOMIC DNA]</scope>
    <source>
        <strain evidence="3">ATCC 11550 / CBS 779.69 / DSM 880 / IAM 14645 / JCM 23072 / IMI 49137</strain>
    </source>
</reference>
<dbReference type="HOGENOM" id="CLU_2235741_0_0_1"/>
<evidence type="ECO:0000313" key="2">
    <source>
        <dbReference type="EMBL" id="KFH41073.1"/>
    </source>
</evidence>
<evidence type="ECO:0000313" key="3">
    <source>
        <dbReference type="Proteomes" id="UP000029964"/>
    </source>
</evidence>
<evidence type="ECO:0000256" key="1">
    <source>
        <dbReference type="SAM" id="MobiDB-lite"/>
    </source>
</evidence>
<protein>
    <submittedName>
        <fullName evidence="2">Uncharacterized protein</fullName>
    </submittedName>
</protein>